<reference evidence="7 8" key="1">
    <citation type="submission" date="2024-09" db="EMBL/GenBank/DDBJ databases">
        <authorList>
            <person name="D'Angelo T."/>
        </authorList>
    </citation>
    <scope>NUCLEOTIDE SEQUENCE [LARGE SCALE GENOMIC DNA]</scope>
    <source>
        <strain evidence="7">SAG AM-311-F02</strain>
    </source>
</reference>
<protein>
    <submittedName>
        <fullName evidence="7">Choice-of-anchor D domain-containing protein</fullName>
    </submittedName>
</protein>
<name>A0ABV6YNA1_UNCEI</name>
<dbReference type="InterPro" id="IPR013783">
    <property type="entry name" value="Ig-like_fold"/>
</dbReference>
<dbReference type="Proteomes" id="UP001594288">
    <property type="component" value="Unassembled WGS sequence"/>
</dbReference>
<evidence type="ECO:0000256" key="1">
    <source>
        <dbReference type="ARBA" id="ARBA00004138"/>
    </source>
</evidence>
<dbReference type="Pfam" id="PF22544">
    <property type="entry name" value="HYDIN_VesB_CFA65-like_Ig"/>
    <property type="match status" value="1"/>
</dbReference>
<evidence type="ECO:0000256" key="5">
    <source>
        <dbReference type="ARBA" id="ARBA00023273"/>
    </source>
</evidence>
<keyword evidence="8" id="KW-1185">Reference proteome</keyword>
<keyword evidence="4" id="KW-0969">Cilium</keyword>
<dbReference type="PANTHER" id="PTHR45912">
    <property type="entry name" value="CILIA- AND FLAGELLA-ASSOCIATED PROTEIN 47"/>
    <property type="match status" value="1"/>
</dbReference>
<evidence type="ECO:0000313" key="8">
    <source>
        <dbReference type="Proteomes" id="UP001594288"/>
    </source>
</evidence>
<organism evidence="7 8">
    <name type="scientific">Eiseniibacteriota bacterium</name>
    <dbReference type="NCBI Taxonomy" id="2212470"/>
    <lineage>
        <taxon>Bacteria</taxon>
        <taxon>Candidatus Eiseniibacteriota</taxon>
    </lineage>
</organism>
<evidence type="ECO:0000256" key="3">
    <source>
        <dbReference type="ARBA" id="ARBA00022490"/>
    </source>
</evidence>
<gene>
    <name evidence="7" type="ORF">ACFL2Z_01225</name>
</gene>
<evidence type="ECO:0000259" key="6">
    <source>
        <dbReference type="Pfam" id="PF22544"/>
    </source>
</evidence>
<proteinExistence type="predicted"/>
<evidence type="ECO:0000256" key="4">
    <source>
        <dbReference type="ARBA" id="ARBA00023069"/>
    </source>
</evidence>
<keyword evidence="3" id="KW-0963">Cytoplasm</keyword>
<dbReference type="NCBIfam" id="NF012200">
    <property type="entry name" value="choice_anch_D"/>
    <property type="match status" value="3"/>
</dbReference>
<dbReference type="PANTHER" id="PTHR45912:SF3">
    <property type="entry name" value="CILIA- AND FLAGELLA-ASSOCIATED PROTEIN 47"/>
    <property type="match status" value="1"/>
</dbReference>
<comment type="subcellular location">
    <subcellularLocation>
        <location evidence="1">Cell projection</location>
        <location evidence="1">Cilium</location>
    </subcellularLocation>
    <subcellularLocation>
        <location evidence="2">Cytoplasm</location>
    </subcellularLocation>
</comment>
<evidence type="ECO:0000313" key="7">
    <source>
        <dbReference type="EMBL" id="MFC1799521.1"/>
    </source>
</evidence>
<evidence type="ECO:0000256" key="2">
    <source>
        <dbReference type="ARBA" id="ARBA00004496"/>
    </source>
</evidence>
<feature type="domain" description="HYDIN/VesB/CFA65-like Ig-like" evidence="6">
    <location>
        <begin position="202"/>
        <end position="278"/>
    </location>
</feature>
<keyword evidence="5" id="KW-0966">Cell projection</keyword>
<sequence>MLRFQACFVSRRAGAISAAACLILMLLLLLRCPAGFAGTNPLAKSAVHVLSHDANRNCAGVPAVAGCGDISTTYAGADFDAFPVFFNLTEYLGLEYGLTWPEWTYGAAWTSCSLLSIGGITAPGDGVVQAWGACQTGQVVAGWVWLYADTPGNVSVVPHPETGDILVLDCNLGVNETVQNFSAGVFGGTGDDPCTPTPSCLVSPEVLDFGVVNFGSSADLPFTVRNTGSVVLEGDISSPCSDFEVIAGDGPYSLEPGDTLDVQVRFSPSVAGSSTCDIDTGLLCASVSCTAEGDPSPICSVSPGRLLFGALVGETSVRNFRITNTGGSLLEGNVVETCDAFTIIEGGGAYALAGGEELLVRVEFHPDSAGIFECEVETGTDCANVNCSGTADDQPECAVEPDSLDFGDVNPGSQAELTFTIENTGGSILEGVISEACAEFALVNTVPEFTLRTGQVHEVIVRFAPVSLGPKMCTVETGTELCPDVDIRGVGWDMPVCSITPASLDFGYVGVGDSITAAFMIENTGGDLLEGSMSDGTCGAVFGIVGEDGTYMLEPGEAASFEVWFSPVASGPVMCHISHTNTSGSCLDIECSGNGLEDISAVHVDIMPAECPNQVRIDRSGLVRIAVLGSADLDVMDVVPSSIRLRRDGMPGEVSPLLDYQRADVATPFMGPPCGCHGLSGDGLVDLIMTFRIDDLAILFDPPPENGTQVPIRLTGLLGDGSGVLGEDCVKVISGIWGEERYGDRIGLLIHSDGRLARKVRHP</sequence>
<dbReference type="InterPro" id="IPR053879">
    <property type="entry name" value="HYDIN_VesB_CFA65-like_Ig"/>
</dbReference>
<dbReference type="Gene3D" id="2.60.40.10">
    <property type="entry name" value="Immunoglobulins"/>
    <property type="match status" value="4"/>
</dbReference>
<dbReference type="EMBL" id="JBHPEI010000010">
    <property type="protein sequence ID" value="MFC1799521.1"/>
    <property type="molecule type" value="Genomic_DNA"/>
</dbReference>
<accession>A0ABV6YNA1</accession>
<comment type="caution">
    <text evidence="7">The sequence shown here is derived from an EMBL/GenBank/DDBJ whole genome shotgun (WGS) entry which is preliminary data.</text>
</comment>